<name>A0A0M0HV45_9VIBR</name>
<organism evidence="1 2">
    <name type="scientific">Vibrio hepatarius</name>
    <dbReference type="NCBI Taxonomy" id="171383"/>
    <lineage>
        <taxon>Bacteria</taxon>
        <taxon>Pseudomonadati</taxon>
        <taxon>Pseudomonadota</taxon>
        <taxon>Gammaproteobacteria</taxon>
        <taxon>Vibrionales</taxon>
        <taxon>Vibrionaceae</taxon>
        <taxon>Vibrio</taxon>
        <taxon>Vibrio oreintalis group</taxon>
    </lineage>
</organism>
<proteinExistence type="predicted"/>
<evidence type="ECO:0000313" key="1">
    <source>
        <dbReference type="EMBL" id="KOO05941.1"/>
    </source>
</evidence>
<reference evidence="2" key="1">
    <citation type="submission" date="2015-08" db="EMBL/GenBank/DDBJ databases">
        <title>Vibrio galatheae sp. nov., a novel member of the Vibrionaceae family isolated from the Solomon Islands.</title>
        <authorList>
            <person name="Giubergia S."/>
            <person name="Machado H."/>
            <person name="Mateiu R.V."/>
            <person name="Gram L."/>
        </authorList>
    </citation>
    <scope>NUCLEOTIDE SEQUENCE [LARGE SCALE GENOMIC DNA]</scope>
    <source>
        <strain evidence="2">DSM 19134</strain>
    </source>
</reference>
<dbReference type="PATRIC" id="fig|171383.3.peg.4132"/>
<accession>A0A0M0HV45</accession>
<keyword evidence="2" id="KW-1185">Reference proteome</keyword>
<dbReference type="RefSeq" id="WP_053410840.1">
    <property type="nucleotide sequence ID" value="NZ_LHPI01000025.1"/>
</dbReference>
<dbReference type="Proteomes" id="UP000037530">
    <property type="component" value="Unassembled WGS sequence"/>
</dbReference>
<evidence type="ECO:0000313" key="2">
    <source>
        <dbReference type="Proteomes" id="UP000037530"/>
    </source>
</evidence>
<protein>
    <submittedName>
        <fullName evidence="1">Uncharacterized protein</fullName>
    </submittedName>
</protein>
<sequence length="525" mass="61472">MKPSFPSIGEVVKAILDCSGIIVGGLEDESGGNRKSQQKMLSRLAREEGDLNGNLNAIFELVREYLKLYLTEPKVIDTIMLCFEELVGEYRRVQATEGTYLSKKDTIRWLIKARFIDIFVYSFHRNSHFYNVSSLSLNLPSGAWWLPSSNESPLTKAWNWIYRRFDCSQTKFHDPSLSFAEEAKLPPKLHSHRRKQNLENVQRWTSSKALPSLSSLITNLEQSIEMHRLVSGIHVSKVERESYLLVLMIARLSTAAFGRINDAYGIEFSKTLSKHFYGQDRRLREELSYFVKNVQKQIIDENIIEPDSKDWVWKIETDSFWRCRASWVESGIAELKSMHRRYGQQFNTTEWIRASCNKITTFVTFSEIQATKETNKNVPPNSFFEMMEAGFKLKKRINSKKNIAVYATKISDMGLAPYLDWLVDWCYATWHYRLEQDDLAYPYYKSAYERARYSVGQSHYALVNQYIESCAKNGKRREFNKVVAWAYYLGLKVRWIRDDYYTDQKNAIEFGYQMFSRTNARYAII</sequence>
<gene>
    <name evidence="1" type="ORF">AKJ31_20235</name>
</gene>
<dbReference type="AlphaFoldDB" id="A0A0M0HV45"/>
<dbReference type="EMBL" id="LHPI01000025">
    <property type="protein sequence ID" value="KOO05941.1"/>
    <property type="molecule type" value="Genomic_DNA"/>
</dbReference>
<comment type="caution">
    <text evidence="1">The sequence shown here is derived from an EMBL/GenBank/DDBJ whole genome shotgun (WGS) entry which is preliminary data.</text>
</comment>
<dbReference type="OrthoDB" id="6199498at2"/>